<evidence type="ECO:0000313" key="2">
    <source>
        <dbReference type="EMBL" id="MFC4267338.1"/>
    </source>
</evidence>
<comment type="caution">
    <text evidence="2">The sequence shown here is derived from an EMBL/GenBank/DDBJ whole genome shotgun (WGS) entry which is preliminary data.</text>
</comment>
<dbReference type="InterPro" id="IPR006680">
    <property type="entry name" value="Amidohydro-rel"/>
</dbReference>
<dbReference type="InterPro" id="IPR051781">
    <property type="entry name" value="Metallo-dep_Hydrolase"/>
</dbReference>
<dbReference type="PROSITE" id="PS51257">
    <property type="entry name" value="PROKAR_LIPOPROTEIN"/>
    <property type="match status" value="1"/>
</dbReference>
<protein>
    <submittedName>
        <fullName evidence="2">Amidohydrolase family protein</fullName>
    </submittedName>
</protein>
<keyword evidence="3" id="KW-1185">Reference proteome</keyword>
<dbReference type="PANTHER" id="PTHR43135">
    <property type="entry name" value="ALPHA-D-RIBOSE 1-METHYLPHOSPHONATE 5-TRIPHOSPHATE DIPHOSPHATASE"/>
    <property type="match status" value="1"/>
</dbReference>
<dbReference type="Proteomes" id="UP001595826">
    <property type="component" value="Unassembled WGS sequence"/>
</dbReference>
<dbReference type="Gene3D" id="3.20.20.140">
    <property type="entry name" value="Metal-dependent hydrolases"/>
    <property type="match status" value="1"/>
</dbReference>
<sequence length="508" mass="56568">MKNKSIKKWAIAVFSIFTMIGIVSCVGIKNQIKQHTGGKTEIVDASLFNPITSPIAIINVNVLSPDCSEMIDSTTVLIKDGLIESVAKNVTIPEGFVEVDGRGQFLLPGFIDTHMHLQRSKNDLLLYLANGVTSVAELFGQERHLNWREAAKNGALSPNIFVSTRKLGSQKGLMPKIRSWFGARANYTTLKQAQKAVKAYKQKGYDAIKLSSFLNSEIYKALVDEAQKQDIQAIGHVSSNVGLERFYTSGQSQLAHVEEVVKNLQKCFGGVNSKNAEEFLKYVEEQADSISVKIRDNNIVVSSTLWLMESIPRQMFQCEQFVKEIPLEYANPGQVEGSKKAKGWLPDNNHYENVEVLKDPEWKRLSEIYWNTYVKAIHIVTKSMIKNKVILLAGTDANTAGTVPGFSLHDEFVSLNNVGMSNAQVLRSTTSDAAKWMKMNTGNIEKGYQADLVLLSKNPLEDISNTQSIESVITNGKLLNRKELDKMLQAVKEANNSSRKVSIDEFLD</sequence>
<dbReference type="InterPro" id="IPR032466">
    <property type="entry name" value="Metal_Hydrolase"/>
</dbReference>
<organism evidence="2 3">
    <name type="scientific">Polaribacter marinivivus</name>
    <dbReference type="NCBI Taxonomy" id="1524260"/>
    <lineage>
        <taxon>Bacteria</taxon>
        <taxon>Pseudomonadati</taxon>
        <taxon>Bacteroidota</taxon>
        <taxon>Flavobacteriia</taxon>
        <taxon>Flavobacteriales</taxon>
        <taxon>Flavobacteriaceae</taxon>
    </lineage>
</organism>
<feature type="domain" description="Amidohydrolase-related" evidence="1">
    <location>
        <begin position="382"/>
        <end position="478"/>
    </location>
</feature>
<dbReference type="Gene3D" id="2.30.40.10">
    <property type="entry name" value="Urease, subunit C, domain 1"/>
    <property type="match status" value="2"/>
</dbReference>
<dbReference type="Pfam" id="PF01979">
    <property type="entry name" value="Amidohydro_1"/>
    <property type="match status" value="1"/>
</dbReference>
<gene>
    <name evidence="2" type="ORF">ACFOWD_00340</name>
</gene>
<dbReference type="RefSeq" id="WP_377407161.1">
    <property type="nucleotide sequence ID" value="NZ_JBHSCY010000001.1"/>
</dbReference>
<dbReference type="PANTHER" id="PTHR43135:SF3">
    <property type="entry name" value="ALPHA-D-RIBOSE 1-METHYLPHOSPHONATE 5-TRIPHOSPHATE DIPHOSPHATASE"/>
    <property type="match status" value="1"/>
</dbReference>
<name>A0ABV8R5S2_9FLAO</name>
<dbReference type="InterPro" id="IPR011059">
    <property type="entry name" value="Metal-dep_hydrolase_composite"/>
</dbReference>
<accession>A0ABV8R5S2</accession>
<dbReference type="SUPFAM" id="SSF51338">
    <property type="entry name" value="Composite domain of metallo-dependent hydrolases"/>
    <property type="match status" value="1"/>
</dbReference>
<proteinExistence type="predicted"/>
<evidence type="ECO:0000313" key="3">
    <source>
        <dbReference type="Proteomes" id="UP001595826"/>
    </source>
</evidence>
<evidence type="ECO:0000259" key="1">
    <source>
        <dbReference type="Pfam" id="PF01979"/>
    </source>
</evidence>
<dbReference type="EMBL" id="JBHSCY010000001">
    <property type="protein sequence ID" value="MFC4267338.1"/>
    <property type="molecule type" value="Genomic_DNA"/>
</dbReference>
<reference evidence="3" key="1">
    <citation type="journal article" date="2019" name="Int. J. Syst. Evol. Microbiol.">
        <title>The Global Catalogue of Microorganisms (GCM) 10K type strain sequencing project: providing services to taxonomists for standard genome sequencing and annotation.</title>
        <authorList>
            <consortium name="The Broad Institute Genomics Platform"/>
            <consortium name="The Broad Institute Genome Sequencing Center for Infectious Disease"/>
            <person name="Wu L."/>
            <person name="Ma J."/>
        </authorList>
    </citation>
    <scope>NUCLEOTIDE SEQUENCE [LARGE SCALE GENOMIC DNA]</scope>
    <source>
        <strain evidence="3">CECT 8655</strain>
    </source>
</reference>
<dbReference type="SUPFAM" id="SSF51556">
    <property type="entry name" value="Metallo-dependent hydrolases"/>
    <property type="match status" value="1"/>
</dbReference>